<reference evidence="12 13" key="1">
    <citation type="journal article" date="2021" name="Sci. Rep.">
        <title>The genome of the diatom Chaetoceros tenuissimus carries an ancient integrated fragment of an extant virus.</title>
        <authorList>
            <person name="Hongo Y."/>
            <person name="Kimura K."/>
            <person name="Takaki Y."/>
            <person name="Yoshida Y."/>
            <person name="Baba S."/>
            <person name="Kobayashi G."/>
            <person name="Nagasaki K."/>
            <person name="Hano T."/>
            <person name="Tomaru Y."/>
        </authorList>
    </citation>
    <scope>NUCLEOTIDE SEQUENCE [LARGE SCALE GENOMIC DNA]</scope>
    <source>
        <strain evidence="12 13">NIES-3715</strain>
    </source>
</reference>
<feature type="transmembrane region" description="Helical" evidence="11">
    <location>
        <begin position="345"/>
        <end position="363"/>
    </location>
</feature>
<evidence type="ECO:0000256" key="4">
    <source>
        <dbReference type="ARBA" id="ARBA00022676"/>
    </source>
</evidence>
<comment type="subcellular location">
    <subcellularLocation>
        <location evidence="1">Endoplasmic reticulum membrane</location>
        <topology evidence="1">Multi-pass membrane protein</topology>
    </subcellularLocation>
</comment>
<organism evidence="12 13">
    <name type="scientific">Chaetoceros tenuissimus</name>
    <dbReference type="NCBI Taxonomy" id="426638"/>
    <lineage>
        <taxon>Eukaryota</taxon>
        <taxon>Sar</taxon>
        <taxon>Stramenopiles</taxon>
        <taxon>Ochrophyta</taxon>
        <taxon>Bacillariophyta</taxon>
        <taxon>Coscinodiscophyceae</taxon>
        <taxon>Chaetocerotophycidae</taxon>
        <taxon>Chaetocerotales</taxon>
        <taxon>Chaetocerotaceae</taxon>
        <taxon>Chaetoceros</taxon>
    </lineage>
</organism>
<keyword evidence="4" id="KW-0328">Glycosyltransferase</keyword>
<accession>A0AAD3D7B8</accession>
<evidence type="ECO:0000256" key="6">
    <source>
        <dbReference type="ARBA" id="ARBA00022692"/>
    </source>
</evidence>
<evidence type="ECO:0000256" key="1">
    <source>
        <dbReference type="ARBA" id="ARBA00004477"/>
    </source>
</evidence>
<gene>
    <name evidence="12" type="ORF">CTEN210_15647</name>
</gene>
<evidence type="ECO:0000256" key="8">
    <source>
        <dbReference type="ARBA" id="ARBA00022989"/>
    </source>
</evidence>
<keyword evidence="5" id="KW-0808">Transferase</keyword>
<dbReference type="GO" id="GO:0052925">
    <property type="term" value="F:dol-P-Man:Man(5)GlcNAc(2)-PP-Dol alpha-1,3-mannosyltransferase activity"/>
    <property type="evidence" value="ECO:0007669"/>
    <property type="project" value="UniProtKB-EC"/>
</dbReference>
<comment type="pathway">
    <text evidence="2">Protein modification; protein glycosylation.</text>
</comment>
<dbReference type="Proteomes" id="UP001054902">
    <property type="component" value="Unassembled WGS sequence"/>
</dbReference>
<keyword evidence="7" id="KW-0256">Endoplasmic reticulum</keyword>
<dbReference type="EC" id="2.4.1.258" evidence="3"/>
<dbReference type="Pfam" id="PF05208">
    <property type="entry name" value="ALG3"/>
    <property type="match status" value="1"/>
</dbReference>
<protein>
    <recommendedName>
        <fullName evidence="3">dolichyl-P-Man:Man5GlcNAc2-PP-dolichol alpha-1,3-mannosyltransferase</fullName>
        <ecNumber evidence="3">2.4.1.258</ecNumber>
    </recommendedName>
</protein>
<evidence type="ECO:0000313" key="12">
    <source>
        <dbReference type="EMBL" id="GFH59171.1"/>
    </source>
</evidence>
<evidence type="ECO:0000256" key="5">
    <source>
        <dbReference type="ARBA" id="ARBA00022679"/>
    </source>
</evidence>
<dbReference type="PANTHER" id="PTHR12646:SF0">
    <property type="entry name" value="DOL-P-MAN:MAN(5)GLCNAC(2)-PP-DOL ALPHA-1,3-MANNOSYLTRANSFERASE"/>
    <property type="match status" value="1"/>
</dbReference>
<keyword evidence="13" id="KW-1185">Reference proteome</keyword>
<name>A0AAD3D7B8_9STRA</name>
<keyword evidence="8 11" id="KW-1133">Transmembrane helix</keyword>
<keyword evidence="6 11" id="KW-0812">Transmembrane</keyword>
<feature type="transmembrane region" description="Helical" evidence="11">
    <location>
        <begin position="236"/>
        <end position="256"/>
    </location>
</feature>
<feature type="transmembrane region" description="Helical" evidence="11">
    <location>
        <begin position="20"/>
        <end position="40"/>
    </location>
</feature>
<dbReference type="PANTHER" id="PTHR12646">
    <property type="entry name" value="NOT56 - RELATED"/>
    <property type="match status" value="1"/>
</dbReference>
<dbReference type="AlphaFoldDB" id="A0AAD3D7B8"/>
<feature type="transmembrane region" description="Helical" evidence="11">
    <location>
        <begin position="142"/>
        <end position="167"/>
    </location>
</feature>
<feature type="transmembrane region" description="Helical" evidence="11">
    <location>
        <begin position="308"/>
        <end position="333"/>
    </location>
</feature>
<feature type="transmembrane region" description="Helical" evidence="11">
    <location>
        <begin position="276"/>
        <end position="296"/>
    </location>
</feature>
<evidence type="ECO:0000256" key="11">
    <source>
        <dbReference type="SAM" id="Phobius"/>
    </source>
</evidence>
<comment type="catalytic activity">
    <reaction evidence="10">
        <text>an alpha-D-Man-(1-&gt;2)-alpha-D-Man-(1-&gt;2)-alpha-D-Man-(1-&gt;3)-[alpha-D-Man-(1-&gt;6)]-beta-D-Man-(1-&gt;4)-beta-D-GlcNAc-(1-&gt;4)-alpha-D-GlcNAc-diphospho-di-trans,poly-cis-dolichol + a di-trans,poly-cis-dolichyl beta-D-mannosyl phosphate = an alpha-D-Man-(1-&gt;2)-alpha-D-Man-(1-&gt;2)-alpha-D-Man-(1-&gt;3)-[alpha-D-Man-(1-&gt;3)-alpha-D-Man-(1-&gt;6)]-beta-D-Man-(1-&gt;4)-beta-D-GlcNAc-(1-&gt;4)-alpha-D-GlcNAc-diphospho-di-trans,poly-cis-dolichol + a di-trans,poly-cis-dolichyl phosphate + H(+)</text>
        <dbReference type="Rhea" id="RHEA:29527"/>
        <dbReference type="Rhea" id="RHEA-COMP:19498"/>
        <dbReference type="Rhea" id="RHEA-COMP:19501"/>
        <dbReference type="Rhea" id="RHEA-COMP:19516"/>
        <dbReference type="Rhea" id="RHEA-COMP:19517"/>
        <dbReference type="ChEBI" id="CHEBI:15378"/>
        <dbReference type="ChEBI" id="CHEBI:57683"/>
        <dbReference type="ChEBI" id="CHEBI:58211"/>
        <dbReference type="ChEBI" id="CHEBI:132515"/>
        <dbReference type="ChEBI" id="CHEBI:132516"/>
        <dbReference type="EC" id="2.4.1.258"/>
    </reaction>
    <physiologicalReaction direction="left-to-right" evidence="10">
        <dbReference type="Rhea" id="RHEA:29528"/>
    </physiologicalReaction>
</comment>
<dbReference type="GO" id="GO:0005789">
    <property type="term" value="C:endoplasmic reticulum membrane"/>
    <property type="evidence" value="ECO:0007669"/>
    <property type="project" value="UniProtKB-SubCell"/>
</dbReference>
<evidence type="ECO:0000256" key="10">
    <source>
        <dbReference type="ARBA" id="ARBA00049506"/>
    </source>
</evidence>
<evidence type="ECO:0000256" key="2">
    <source>
        <dbReference type="ARBA" id="ARBA00004922"/>
    </source>
</evidence>
<evidence type="ECO:0000313" key="13">
    <source>
        <dbReference type="Proteomes" id="UP001054902"/>
    </source>
</evidence>
<keyword evidence="9 11" id="KW-0472">Membrane</keyword>
<evidence type="ECO:0000256" key="7">
    <source>
        <dbReference type="ARBA" id="ARBA00022824"/>
    </source>
</evidence>
<dbReference type="EMBL" id="BLLK01000062">
    <property type="protein sequence ID" value="GFH59171.1"/>
    <property type="molecule type" value="Genomic_DNA"/>
</dbReference>
<feature type="transmembrane region" description="Helical" evidence="11">
    <location>
        <begin position="52"/>
        <end position="72"/>
    </location>
</feature>
<proteinExistence type="predicted"/>
<comment type="caution">
    <text evidence="12">The sequence shown here is derived from an EMBL/GenBank/DDBJ whole genome shotgun (WGS) entry which is preliminary data.</text>
</comment>
<evidence type="ECO:0000256" key="9">
    <source>
        <dbReference type="ARBA" id="ARBA00023136"/>
    </source>
</evidence>
<dbReference type="InterPro" id="IPR007873">
    <property type="entry name" value="Glycosyltransferase_ALG3"/>
</dbReference>
<sequence length="374" mass="42786">MQEVSMWQEGQLDYTKIYGGTGPLVYPAGFLYIYAFFKWLTDNGTNIAKGQALFSMMYILHQAIVLSIYHMIGAQVIGDCKSRQETTLQRSHTIWSWRIAMAILCFSKRIHSIFILRLFNDGVCMLLFYVSCLLFMKSRWRIGCVFFSLAVSVKMNVLLFAPGLLLLLLQSSENVFETIINLAICASIQVFLGAPFLLSYPVSYLRKAFEFDRVFFYKWTVNWKFLSEDVFLSEKVSLALLMMHLVTLGLFARKVIKSSKAETGVAIFQGKPLNPAYVAHTLFISNFVGIAFARTLHYQFYSWYFHSLPAMLWLTNLHITIKCALLMMIEYAFNVFPATSQSSAALQLAHIVCIASLYFAKVPKTLKDCVRKKD</sequence>
<evidence type="ECO:0000256" key="3">
    <source>
        <dbReference type="ARBA" id="ARBA00011964"/>
    </source>
</evidence>
<feature type="transmembrane region" description="Helical" evidence="11">
    <location>
        <begin position="114"/>
        <end position="135"/>
    </location>
</feature>
<feature type="transmembrane region" description="Helical" evidence="11">
    <location>
        <begin position="179"/>
        <end position="198"/>
    </location>
</feature>